<dbReference type="Proteomes" id="UP000657931">
    <property type="component" value="Unassembled WGS sequence"/>
</dbReference>
<dbReference type="EMBL" id="JACSQT010000008">
    <property type="protein sequence ID" value="MBD7938405.1"/>
    <property type="molecule type" value="Genomic_DNA"/>
</dbReference>
<gene>
    <name evidence="2" type="ORF">H9655_15325</name>
</gene>
<keyword evidence="1" id="KW-0560">Oxidoreductase</keyword>
<dbReference type="PRINTS" id="PR00081">
    <property type="entry name" value="GDHRDH"/>
</dbReference>
<reference evidence="2 3" key="1">
    <citation type="submission" date="2020-08" db="EMBL/GenBank/DDBJ databases">
        <title>A Genomic Blueprint of the Chicken Gut Microbiome.</title>
        <authorList>
            <person name="Gilroy R."/>
            <person name="Ravi A."/>
            <person name="Getino M."/>
            <person name="Pursley I."/>
            <person name="Horton D.L."/>
            <person name="Alikhan N.-F."/>
            <person name="Baker D."/>
            <person name="Gharbi K."/>
            <person name="Hall N."/>
            <person name="Watson M."/>
            <person name="Adriaenssens E.M."/>
            <person name="Foster-Nyarko E."/>
            <person name="Jarju S."/>
            <person name="Secka A."/>
            <person name="Antonio M."/>
            <person name="Oren A."/>
            <person name="Chaudhuri R."/>
            <person name="La Ragione R.M."/>
            <person name="Hildebrand F."/>
            <person name="Pallen M.J."/>
        </authorList>
    </citation>
    <scope>NUCLEOTIDE SEQUENCE [LARGE SCALE GENOMIC DNA]</scope>
    <source>
        <strain evidence="2 3">Sa5YUA1</strain>
    </source>
</reference>
<evidence type="ECO:0000313" key="2">
    <source>
        <dbReference type="EMBL" id="MBD7938405.1"/>
    </source>
</evidence>
<dbReference type="PANTHER" id="PTHR43157:SF31">
    <property type="entry name" value="PHOSPHATIDYLINOSITOL-GLYCAN BIOSYNTHESIS CLASS F PROTEIN"/>
    <property type="match status" value="1"/>
</dbReference>
<evidence type="ECO:0000313" key="3">
    <source>
        <dbReference type="Proteomes" id="UP000657931"/>
    </source>
</evidence>
<dbReference type="SUPFAM" id="SSF51735">
    <property type="entry name" value="NAD(P)-binding Rossmann-fold domains"/>
    <property type="match status" value="1"/>
</dbReference>
<dbReference type="InterPro" id="IPR036291">
    <property type="entry name" value="NAD(P)-bd_dom_sf"/>
</dbReference>
<dbReference type="PANTHER" id="PTHR43157">
    <property type="entry name" value="PHOSPHATIDYLINOSITOL-GLYCAN BIOSYNTHESIS CLASS F PROTEIN-RELATED"/>
    <property type="match status" value="1"/>
</dbReference>
<dbReference type="CDD" id="cd05327">
    <property type="entry name" value="retinol-DH_like_SDR_c_like"/>
    <property type="match status" value="1"/>
</dbReference>
<protein>
    <submittedName>
        <fullName evidence="2">SDR family oxidoreductase</fullName>
    </submittedName>
</protein>
<accession>A0ABR8QS97</accession>
<dbReference type="InterPro" id="IPR002347">
    <property type="entry name" value="SDR_fam"/>
</dbReference>
<comment type="caution">
    <text evidence="2">The sequence shown here is derived from an EMBL/GenBank/DDBJ whole genome shotgun (WGS) entry which is preliminary data.</text>
</comment>
<organism evidence="2 3">
    <name type="scientific">Cytobacillus stercorigallinarum</name>
    <dbReference type="NCBI Taxonomy" id="2762240"/>
    <lineage>
        <taxon>Bacteria</taxon>
        <taxon>Bacillati</taxon>
        <taxon>Bacillota</taxon>
        <taxon>Bacilli</taxon>
        <taxon>Bacillales</taxon>
        <taxon>Bacillaceae</taxon>
        <taxon>Cytobacillus</taxon>
    </lineage>
</organism>
<evidence type="ECO:0000256" key="1">
    <source>
        <dbReference type="ARBA" id="ARBA00023002"/>
    </source>
</evidence>
<proteinExistence type="predicted"/>
<dbReference type="Pfam" id="PF00106">
    <property type="entry name" value="adh_short"/>
    <property type="match status" value="1"/>
</dbReference>
<keyword evidence="3" id="KW-1185">Reference proteome</keyword>
<dbReference type="Gene3D" id="3.40.50.720">
    <property type="entry name" value="NAD(P)-binding Rossmann-like Domain"/>
    <property type="match status" value="1"/>
</dbReference>
<name>A0ABR8QS97_9BACI</name>
<dbReference type="RefSeq" id="WP_191815576.1">
    <property type="nucleotide sequence ID" value="NZ_JACSQT010000008.1"/>
</dbReference>
<sequence length="279" mass="30382">MVAKVAIVTGANSGMGLETTIGLVNKNVKVIMLCRSKIRGEAALQKVKAITGKENVDLMLCDLSSIKSIDDFVATFSSKYHHLDLLINNAGVVTIKRQETVDGFEMMLGVNHLGHFHLTNQLLEALKASAAARIVIVSSGAHKWGKIDFSDPFFKKSFNVAKGYGRSKLANLLFMKGLHERVAHTNVTVNALHPGAVATNIGVDRETGFGGKVVKLLVPFFKTAEQGAETAIYLATSADVEGISGEYFIDKKKAPVSKRASDPQLIEHFWRWSIDQTTL</sequence>